<dbReference type="Pfam" id="PF01503">
    <property type="entry name" value="PRA-PH"/>
    <property type="match status" value="1"/>
</dbReference>
<dbReference type="InterPro" id="IPR021130">
    <property type="entry name" value="PRib-ATP_PPHydrolase-like"/>
</dbReference>
<keyword evidence="7 9" id="KW-0067">ATP-binding</keyword>
<dbReference type="NCBIfam" id="NF001613">
    <property type="entry name" value="PRK00400.1-5"/>
    <property type="match status" value="1"/>
</dbReference>
<comment type="pathway">
    <text evidence="2 9">Amino-acid biosynthesis; L-histidine biosynthesis; L-histidine from 5-phospho-alpha-D-ribose 1-diphosphate: step 2/9.</text>
</comment>
<reference evidence="10 11" key="1">
    <citation type="submission" date="2020-02" db="EMBL/GenBank/DDBJ databases">
        <title>Genome sequence of the type strain CCBAU10050 of Rhizobium daejeonense.</title>
        <authorList>
            <person name="Gao J."/>
            <person name="Sun J."/>
        </authorList>
    </citation>
    <scope>NUCLEOTIDE SEQUENCE [LARGE SCALE GENOMIC DNA]</scope>
    <source>
        <strain evidence="10 11">CCBAU10050</strain>
    </source>
</reference>
<dbReference type="HAMAP" id="MF_01020">
    <property type="entry name" value="HisE"/>
    <property type="match status" value="1"/>
</dbReference>
<sequence length="107" mass="11758">MTEFTLTDLESIVATRATARPDESWTAKLVAGGQSKAAKKLGEEAVETVIAAIKDDRENLVYESADLLYHLMVVLKIADIPLEAVMQELQRRTAQTGLSEKASRQDP</sequence>
<dbReference type="NCBIfam" id="NF001611">
    <property type="entry name" value="PRK00400.1-3"/>
    <property type="match status" value="1"/>
</dbReference>
<name>A0A6M1RUR5_9HYPH</name>
<dbReference type="GO" id="GO:0005524">
    <property type="term" value="F:ATP binding"/>
    <property type="evidence" value="ECO:0007669"/>
    <property type="project" value="UniProtKB-KW"/>
</dbReference>
<protein>
    <recommendedName>
        <fullName evidence="9">Phosphoribosyl-ATP pyrophosphatase</fullName>
        <shortName evidence="9">PRA-PH</shortName>
        <ecNumber evidence="9">3.6.1.31</ecNumber>
    </recommendedName>
</protein>
<dbReference type="EMBL" id="JAAKZH010000005">
    <property type="protein sequence ID" value="NGO65162.1"/>
    <property type="molecule type" value="Genomic_DNA"/>
</dbReference>
<proteinExistence type="inferred from homology"/>
<comment type="similarity">
    <text evidence="3 9">Belongs to the PRA-PH family.</text>
</comment>
<evidence type="ECO:0000256" key="1">
    <source>
        <dbReference type="ARBA" id="ARBA00001460"/>
    </source>
</evidence>
<comment type="catalytic activity">
    <reaction evidence="1 9">
        <text>1-(5-phospho-beta-D-ribosyl)-ATP + H2O = 1-(5-phospho-beta-D-ribosyl)-5'-AMP + diphosphate + H(+)</text>
        <dbReference type="Rhea" id="RHEA:22828"/>
        <dbReference type="ChEBI" id="CHEBI:15377"/>
        <dbReference type="ChEBI" id="CHEBI:15378"/>
        <dbReference type="ChEBI" id="CHEBI:33019"/>
        <dbReference type="ChEBI" id="CHEBI:59457"/>
        <dbReference type="ChEBI" id="CHEBI:73183"/>
        <dbReference type="EC" id="3.6.1.31"/>
    </reaction>
</comment>
<dbReference type="InterPro" id="IPR008179">
    <property type="entry name" value="HisE"/>
</dbReference>
<dbReference type="Proteomes" id="UP000477849">
    <property type="component" value="Unassembled WGS sequence"/>
</dbReference>
<dbReference type="RefSeq" id="WP_163902468.1">
    <property type="nucleotide sequence ID" value="NZ_CP048427.1"/>
</dbReference>
<gene>
    <name evidence="9" type="primary">hisE</name>
    <name evidence="10" type="ORF">G6N76_15945</name>
</gene>
<dbReference type="AlphaFoldDB" id="A0A6M1RUR5"/>
<dbReference type="EC" id="3.6.1.31" evidence="9"/>
<keyword evidence="5 9" id="KW-0547">Nucleotide-binding</keyword>
<evidence type="ECO:0000256" key="5">
    <source>
        <dbReference type="ARBA" id="ARBA00022741"/>
    </source>
</evidence>
<evidence type="ECO:0000256" key="3">
    <source>
        <dbReference type="ARBA" id="ARBA00009392"/>
    </source>
</evidence>
<comment type="subcellular location">
    <subcellularLocation>
        <location evidence="9">Cytoplasm</location>
    </subcellularLocation>
</comment>
<dbReference type="GO" id="GO:0000105">
    <property type="term" value="P:L-histidine biosynthetic process"/>
    <property type="evidence" value="ECO:0007669"/>
    <property type="project" value="UniProtKB-UniRule"/>
</dbReference>
<keyword evidence="6 9" id="KW-0378">Hydrolase</keyword>
<evidence type="ECO:0000256" key="9">
    <source>
        <dbReference type="HAMAP-Rule" id="MF_01020"/>
    </source>
</evidence>
<evidence type="ECO:0000256" key="2">
    <source>
        <dbReference type="ARBA" id="ARBA00005204"/>
    </source>
</evidence>
<keyword evidence="8 9" id="KW-0368">Histidine biosynthesis</keyword>
<dbReference type="PANTHER" id="PTHR42945">
    <property type="entry name" value="HISTIDINE BIOSYNTHESIS BIFUNCTIONAL PROTEIN"/>
    <property type="match status" value="1"/>
</dbReference>
<evidence type="ECO:0000256" key="7">
    <source>
        <dbReference type="ARBA" id="ARBA00022840"/>
    </source>
</evidence>
<accession>A0A6M1RUR5</accession>
<dbReference type="PANTHER" id="PTHR42945:SF1">
    <property type="entry name" value="HISTIDINE BIOSYNTHESIS BIFUNCTIONAL PROTEIN HIS7"/>
    <property type="match status" value="1"/>
</dbReference>
<organism evidence="10 11">
    <name type="scientific">Rhizobium daejeonense</name>
    <dbReference type="NCBI Taxonomy" id="240521"/>
    <lineage>
        <taxon>Bacteria</taxon>
        <taxon>Pseudomonadati</taxon>
        <taxon>Pseudomonadota</taxon>
        <taxon>Alphaproteobacteria</taxon>
        <taxon>Hyphomicrobiales</taxon>
        <taxon>Rhizobiaceae</taxon>
        <taxon>Rhizobium/Agrobacterium group</taxon>
        <taxon>Rhizobium</taxon>
    </lineage>
</organism>
<dbReference type="NCBIfam" id="TIGR03188">
    <property type="entry name" value="histidine_hisI"/>
    <property type="match status" value="1"/>
</dbReference>
<evidence type="ECO:0000256" key="6">
    <source>
        <dbReference type="ARBA" id="ARBA00022801"/>
    </source>
</evidence>
<dbReference type="GO" id="GO:0004636">
    <property type="term" value="F:phosphoribosyl-ATP diphosphatase activity"/>
    <property type="evidence" value="ECO:0007669"/>
    <property type="project" value="UniProtKB-UniRule"/>
</dbReference>
<dbReference type="Gene3D" id="1.10.287.1080">
    <property type="entry name" value="MazG-like"/>
    <property type="match status" value="1"/>
</dbReference>
<keyword evidence="4 9" id="KW-0028">Amino-acid biosynthesis</keyword>
<dbReference type="UniPathway" id="UPA00031">
    <property type="reaction ID" value="UER00007"/>
</dbReference>
<evidence type="ECO:0000313" key="11">
    <source>
        <dbReference type="Proteomes" id="UP000477849"/>
    </source>
</evidence>
<evidence type="ECO:0000256" key="8">
    <source>
        <dbReference type="ARBA" id="ARBA00023102"/>
    </source>
</evidence>
<keyword evidence="11" id="KW-1185">Reference proteome</keyword>
<dbReference type="SUPFAM" id="SSF101386">
    <property type="entry name" value="all-alpha NTP pyrophosphatases"/>
    <property type="match status" value="1"/>
</dbReference>
<evidence type="ECO:0000256" key="4">
    <source>
        <dbReference type="ARBA" id="ARBA00022605"/>
    </source>
</evidence>
<keyword evidence="9" id="KW-0963">Cytoplasm</keyword>
<comment type="caution">
    <text evidence="10">The sequence shown here is derived from an EMBL/GenBank/DDBJ whole genome shotgun (WGS) entry which is preliminary data.</text>
</comment>
<evidence type="ECO:0000313" key="10">
    <source>
        <dbReference type="EMBL" id="NGO65162.1"/>
    </source>
</evidence>
<dbReference type="CDD" id="cd11534">
    <property type="entry name" value="NTP-PPase_HisIE_like"/>
    <property type="match status" value="1"/>
</dbReference>
<dbReference type="GO" id="GO:0005737">
    <property type="term" value="C:cytoplasm"/>
    <property type="evidence" value="ECO:0007669"/>
    <property type="project" value="UniProtKB-SubCell"/>
</dbReference>